<dbReference type="AlphaFoldDB" id="A0A0A9XGM8"/>
<evidence type="ECO:0000259" key="3">
    <source>
        <dbReference type="Pfam" id="PF03061"/>
    </source>
</evidence>
<evidence type="ECO:0000313" key="4">
    <source>
        <dbReference type="EMBL" id="JAG17960.1"/>
    </source>
</evidence>
<dbReference type="InterPro" id="IPR003736">
    <property type="entry name" value="PAAI_dom"/>
</dbReference>
<sequence>MANISGPVKQIWKQMTQGKGFDQVLKKINIVSAQDGNCTAEMTVSEEHTNTNGTLHGGLTSTIVDVVSGIALVTHKNASVGVSVDLHITFLNAAPLGEQIVIEAKTNKAGRNLAFLAVEIKKKSNGQLLAKGSHTKFVRSI</sequence>
<gene>
    <name evidence="7" type="primary">ACOT13_2</name>
    <name evidence="8" type="synonym">ACOT13</name>
    <name evidence="4" type="synonym">ACOT13_0</name>
    <name evidence="6" type="synonym">ACOT13_1</name>
    <name evidence="5" type="synonym">ACOT13_3</name>
    <name evidence="5" type="ORF">CM83_72863</name>
    <name evidence="6" type="ORF">CM83_72865</name>
    <name evidence="4" type="ORF">CM83_72867</name>
    <name evidence="7" type="ORF">CM83_72869</name>
    <name evidence="8" type="ORF">g.27334</name>
</gene>
<dbReference type="FunFam" id="3.10.129.10:FF:000033">
    <property type="entry name" value="acyl-coenzyme A thioesterase 13"/>
    <property type="match status" value="1"/>
</dbReference>
<evidence type="ECO:0000313" key="7">
    <source>
        <dbReference type="EMBL" id="JAG17963.1"/>
    </source>
</evidence>
<dbReference type="EMBL" id="GBHO01025642">
    <property type="protein sequence ID" value="JAG17962.1"/>
    <property type="molecule type" value="Transcribed_RNA"/>
</dbReference>
<dbReference type="PANTHER" id="PTHR21660:SF1">
    <property type="entry name" value="ACYL-COENZYME A THIOESTERASE 13"/>
    <property type="match status" value="1"/>
</dbReference>
<evidence type="ECO:0000313" key="6">
    <source>
        <dbReference type="EMBL" id="JAG17962.1"/>
    </source>
</evidence>
<name>A0A0A9XGM8_LYGHE</name>
<comment type="similarity">
    <text evidence="1">Belongs to the thioesterase PaaI family.</text>
</comment>
<dbReference type="SUPFAM" id="SSF54637">
    <property type="entry name" value="Thioesterase/thiol ester dehydrase-isomerase"/>
    <property type="match status" value="1"/>
</dbReference>
<dbReference type="EMBL" id="GBHO01025643">
    <property type="protein sequence ID" value="JAG17961.1"/>
    <property type="molecule type" value="Transcribed_RNA"/>
</dbReference>
<accession>A0A0A9XGM8</accession>
<organism evidence="7">
    <name type="scientific">Lygus hesperus</name>
    <name type="common">Western plant bug</name>
    <dbReference type="NCBI Taxonomy" id="30085"/>
    <lineage>
        <taxon>Eukaryota</taxon>
        <taxon>Metazoa</taxon>
        <taxon>Ecdysozoa</taxon>
        <taxon>Arthropoda</taxon>
        <taxon>Hexapoda</taxon>
        <taxon>Insecta</taxon>
        <taxon>Pterygota</taxon>
        <taxon>Neoptera</taxon>
        <taxon>Paraneoptera</taxon>
        <taxon>Hemiptera</taxon>
        <taxon>Heteroptera</taxon>
        <taxon>Panheteroptera</taxon>
        <taxon>Cimicomorpha</taxon>
        <taxon>Miridae</taxon>
        <taxon>Mirini</taxon>
        <taxon>Lygus</taxon>
    </lineage>
</organism>
<dbReference type="EMBL" id="GBHO01025644">
    <property type="protein sequence ID" value="JAG17960.1"/>
    <property type="molecule type" value="Transcribed_RNA"/>
</dbReference>
<evidence type="ECO:0000313" key="5">
    <source>
        <dbReference type="EMBL" id="JAG17961.1"/>
    </source>
</evidence>
<proteinExistence type="inferred from homology"/>
<reference evidence="8" key="3">
    <citation type="journal article" date="2016" name="Gigascience">
        <title>De novo construction of an expanded transcriptome assembly for the western tarnished plant bug, Lygus hesperus.</title>
        <authorList>
            <person name="Tassone E.E."/>
            <person name="Geib S.M."/>
            <person name="Hall B."/>
            <person name="Fabrick J.A."/>
            <person name="Brent C.S."/>
            <person name="Hull J.J."/>
        </authorList>
    </citation>
    <scope>NUCLEOTIDE SEQUENCE</scope>
</reference>
<evidence type="ECO:0000313" key="8">
    <source>
        <dbReference type="EMBL" id="JAP96757.1"/>
    </source>
</evidence>
<dbReference type="InterPro" id="IPR039298">
    <property type="entry name" value="ACOT13"/>
</dbReference>
<dbReference type="EMBL" id="GBHO01025641">
    <property type="protein sequence ID" value="JAG17963.1"/>
    <property type="molecule type" value="Transcribed_RNA"/>
</dbReference>
<dbReference type="InterPro" id="IPR006683">
    <property type="entry name" value="Thioestr_dom"/>
</dbReference>
<evidence type="ECO:0000256" key="2">
    <source>
        <dbReference type="ARBA" id="ARBA00022801"/>
    </source>
</evidence>
<dbReference type="Gene3D" id="3.10.129.10">
    <property type="entry name" value="Hotdog Thioesterase"/>
    <property type="match status" value="1"/>
</dbReference>
<dbReference type="PANTHER" id="PTHR21660">
    <property type="entry name" value="THIOESTERASE SUPERFAMILY MEMBER-RELATED"/>
    <property type="match status" value="1"/>
</dbReference>
<dbReference type="EMBL" id="GDHC01021871">
    <property type="protein sequence ID" value="JAP96757.1"/>
    <property type="molecule type" value="Transcribed_RNA"/>
</dbReference>
<keyword evidence="2" id="KW-0378">Hydrolase</keyword>
<dbReference type="CDD" id="cd03443">
    <property type="entry name" value="PaaI_thioesterase"/>
    <property type="match status" value="1"/>
</dbReference>
<reference evidence="7" key="2">
    <citation type="submission" date="2014-07" db="EMBL/GenBank/DDBJ databases">
        <authorList>
            <person name="Hull J."/>
        </authorList>
    </citation>
    <scope>NUCLEOTIDE SEQUENCE</scope>
</reference>
<dbReference type="InterPro" id="IPR029069">
    <property type="entry name" value="HotDog_dom_sf"/>
</dbReference>
<reference evidence="7" key="1">
    <citation type="journal article" date="2014" name="PLoS ONE">
        <title>Transcriptome-Based Identification of ABC Transporters in the Western Tarnished Plant Bug Lygus hesperus.</title>
        <authorList>
            <person name="Hull J.J."/>
            <person name="Chaney K."/>
            <person name="Geib S.M."/>
            <person name="Fabrick J.A."/>
            <person name="Brent C.S."/>
            <person name="Walsh D."/>
            <person name="Lavine L.C."/>
        </authorList>
    </citation>
    <scope>NUCLEOTIDE SEQUENCE</scope>
</reference>
<protein>
    <submittedName>
        <fullName evidence="7">Acyl-coenzyme A thioesterase 13</fullName>
    </submittedName>
</protein>
<dbReference type="GO" id="GO:0047617">
    <property type="term" value="F:fatty acyl-CoA hydrolase activity"/>
    <property type="evidence" value="ECO:0007669"/>
    <property type="project" value="InterPro"/>
</dbReference>
<evidence type="ECO:0000256" key="1">
    <source>
        <dbReference type="ARBA" id="ARBA00008324"/>
    </source>
</evidence>
<feature type="domain" description="Thioesterase" evidence="3">
    <location>
        <begin position="52"/>
        <end position="127"/>
    </location>
</feature>
<dbReference type="NCBIfam" id="TIGR00369">
    <property type="entry name" value="unchar_dom_1"/>
    <property type="match status" value="1"/>
</dbReference>
<dbReference type="Pfam" id="PF03061">
    <property type="entry name" value="4HBT"/>
    <property type="match status" value="1"/>
</dbReference>